<sequence>MTAKNDQQHETHLYADDVRGVLFGVNNSKIVFASFEPDYSSEDDGDATYVRNVATMVIPTDSLLEFCLFTLKRFASQKGSLDTNMKSYVEGFGAQLAEIAEIDLFKSEEPSKPTKPAAKRKRASKTSE</sequence>
<name>A0AA40RAZ9_9BURK</name>
<feature type="region of interest" description="Disordered" evidence="1">
    <location>
        <begin position="107"/>
        <end position="128"/>
    </location>
</feature>
<gene>
    <name evidence="2" type="ORF">WK57_02085</name>
</gene>
<dbReference type="EMBL" id="LNJU01000001">
    <property type="protein sequence ID" value="KWZ59477.1"/>
    <property type="molecule type" value="Genomic_DNA"/>
</dbReference>
<feature type="compositionally biased region" description="Basic residues" evidence="1">
    <location>
        <begin position="117"/>
        <end position="128"/>
    </location>
</feature>
<organism evidence="2 3">
    <name type="scientific">Burkholderia ubonensis</name>
    <dbReference type="NCBI Taxonomy" id="101571"/>
    <lineage>
        <taxon>Bacteria</taxon>
        <taxon>Pseudomonadati</taxon>
        <taxon>Pseudomonadota</taxon>
        <taxon>Betaproteobacteria</taxon>
        <taxon>Burkholderiales</taxon>
        <taxon>Burkholderiaceae</taxon>
        <taxon>Burkholderia</taxon>
        <taxon>Burkholderia cepacia complex</taxon>
    </lineage>
</organism>
<evidence type="ECO:0000313" key="2">
    <source>
        <dbReference type="EMBL" id="KWZ59477.1"/>
    </source>
</evidence>
<accession>A0AA40RAZ9</accession>
<dbReference type="Proteomes" id="UP000070119">
    <property type="component" value="Chromosome 1"/>
</dbReference>
<evidence type="ECO:0000313" key="3">
    <source>
        <dbReference type="Proteomes" id="UP000070119"/>
    </source>
</evidence>
<proteinExistence type="predicted"/>
<protein>
    <submittedName>
        <fullName evidence="2">Uncharacterized protein</fullName>
    </submittedName>
</protein>
<comment type="caution">
    <text evidence="2">The sequence shown here is derived from an EMBL/GenBank/DDBJ whole genome shotgun (WGS) entry which is preliminary data.</text>
</comment>
<dbReference type="AlphaFoldDB" id="A0AA40RAZ9"/>
<reference evidence="2 3" key="1">
    <citation type="submission" date="2015-11" db="EMBL/GenBank/DDBJ databases">
        <authorList>
            <person name="Sahl J."/>
            <person name="Wagner D."/>
            <person name="Keim P."/>
        </authorList>
    </citation>
    <scope>NUCLEOTIDE SEQUENCE [LARGE SCALE GENOMIC DNA]</scope>
    <source>
        <strain evidence="2 3">MSMB1157</strain>
    </source>
</reference>
<evidence type="ECO:0000256" key="1">
    <source>
        <dbReference type="SAM" id="MobiDB-lite"/>
    </source>
</evidence>